<dbReference type="Pfam" id="PF00589">
    <property type="entry name" value="Phage_integrase"/>
    <property type="match status" value="1"/>
</dbReference>
<evidence type="ECO:0000313" key="5">
    <source>
        <dbReference type="Proteomes" id="UP000343317"/>
    </source>
</evidence>
<dbReference type="InterPro" id="IPR002104">
    <property type="entry name" value="Integrase_catalytic"/>
</dbReference>
<protein>
    <submittedName>
        <fullName evidence="4">Integrase</fullName>
    </submittedName>
</protein>
<name>A0A5E4TVL9_9BURK</name>
<evidence type="ECO:0000313" key="4">
    <source>
        <dbReference type="EMBL" id="VVD91282.1"/>
    </source>
</evidence>
<evidence type="ECO:0000256" key="1">
    <source>
        <dbReference type="ARBA" id="ARBA00022908"/>
    </source>
</evidence>
<keyword evidence="1" id="KW-0229">DNA integration</keyword>
<dbReference type="InterPro" id="IPR050090">
    <property type="entry name" value="Tyrosine_recombinase_XerCD"/>
</dbReference>
<dbReference type="PROSITE" id="PS51898">
    <property type="entry name" value="TYR_RECOMBINASE"/>
    <property type="match status" value="1"/>
</dbReference>
<dbReference type="InterPro" id="IPR011010">
    <property type="entry name" value="DNA_brk_join_enz"/>
</dbReference>
<keyword evidence="2" id="KW-0233">DNA recombination</keyword>
<keyword evidence="5" id="KW-1185">Reference proteome</keyword>
<sequence length="335" mass="36657">MATIRKLGAKWQCQVRKKGHPPRTQSFSTRADAAQWGRELEAQIDRGQFLPPPVHGEILAALLDRYCAEVSPTKRSGKSDLGRARTIKQTLGAYSLPALSPAVLAEYRNMRLRAVGPQTVIHELNLISRALRHAVSEWGVALAAGIPTALVRKPQKPPGRTRRVTETEMAAIGRASHSAVLGLVIRFAVETAMRRGEIAGLCWEHVDLQRRTAHLPRTKTDVPRTVPLSSGAIAVLKGIGPREAGLVFGLAADSITQAFDRSSARARNLYVGEGGASPGYLTDIRFHDLRHEATSRLFERGLAMMEVAAITGHKTLSMLQRYTHLRAEDLAKKLG</sequence>
<dbReference type="GO" id="GO:0003677">
    <property type="term" value="F:DNA binding"/>
    <property type="evidence" value="ECO:0007669"/>
    <property type="project" value="InterPro"/>
</dbReference>
<dbReference type="PANTHER" id="PTHR30349:SF94">
    <property type="entry name" value="INTEGRASE_RECOMBINASE HI_1414-RELATED"/>
    <property type="match status" value="1"/>
</dbReference>
<dbReference type="SUPFAM" id="SSF56349">
    <property type="entry name" value="DNA breaking-rejoining enzymes"/>
    <property type="match status" value="1"/>
</dbReference>
<evidence type="ECO:0000259" key="3">
    <source>
        <dbReference type="PROSITE" id="PS51898"/>
    </source>
</evidence>
<accession>A0A5E4TVL9</accession>
<feature type="domain" description="Tyr recombinase" evidence="3">
    <location>
        <begin position="159"/>
        <end position="335"/>
    </location>
</feature>
<dbReference type="InterPro" id="IPR013762">
    <property type="entry name" value="Integrase-like_cat_sf"/>
</dbReference>
<proteinExistence type="predicted"/>
<reference evidence="4 5" key="1">
    <citation type="submission" date="2019-08" db="EMBL/GenBank/DDBJ databases">
        <authorList>
            <person name="Peeters C."/>
        </authorList>
    </citation>
    <scope>NUCLEOTIDE SEQUENCE [LARGE SCALE GENOMIC DNA]</scope>
    <source>
        <strain evidence="4 5">LMG 31112</strain>
    </source>
</reference>
<evidence type="ECO:0000256" key="2">
    <source>
        <dbReference type="ARBA" id="ARBA00023172"/>
    </source>
</evidence>
<dbReference type="GO" id="GO:0015074">
    <property type="term" value="P:DNA integration"/>
    <property type="evidence" value="ECO:0007669"/>
    <property type="project" value="UniProtKB-KW"/>
</dbReference>
<dbReference type="Proteomes" id="UP000343317">
    <property type="component" value="Unassembled WGS sequence"/>
</dbReference>
<dbReference type="Gene3D" id="1.10.443.10">
    <property type="entry name" value="Intergrase catalytic core"/>
    <property type="match status" value="1"/>
</dbReference>
<dbReference type="GO" id="GO:0006310">
    <property type="term" value="P:DNA recombination"/>
    <property type="evidence" value="ECO:0007669"/>
    <property type="project" value="UniProtKB-KW"/>
</dbReference>
<dbReference type="EMBL" id="CABPSM010000003">
    <property type="protein sequence ID" value="VVD91282.1"/>
    <property type="molecule type" value="Genomic_DNA"/>
</dbReference>
<gene>
    <name evidence="4" type="ORF">PHO31112_01634</name>
</gene>
<dbReference type="CDD" id="cd00796">
    <property type="entry name" value="INT_Rci_Hp1_C"/>
    <property type="match status" value="1"/>
</dbReference>
<organism evidence="4 5">
    <name type="scientific">Pandoraea horticolens</name>
    <dbReference type="NCBI Taxonomy" id="2508298"/>
    <lineage>
        <taxon>Bacteria</taxon>
        <taxon>Pseudomonadati</taxon>
        <taxon>Pseudomonadota</taxon>
        <taxon>Betaproteobacteria</taxon>
        <taxon>Burkholderiales</taxon>
        <taxon>Burkholderiaceae</taxon>
        <taxon>Pandoraea</taxon>
    </lineage>
</organism>
<dbReference type="AlphaFoldDB" id="A0A5E4TVL9"/>
<dbReference type="PANTHER" id="PTHR30349">
    <property type="entry name" value="PHAGE INTEGRASE-RELATED"/>
    <property type="match status" value="1"/>
</dbReference>